<dbReference type="Gene3D" id="3.30.1360.200">
    <property type="match status" value="1"/>
</dbReference>
<feature type="domain" description="SecDF P1 head subdomain" evidence="15">
    <location>
        <begin position="308"/>
        <end position="433"/>
    </location>
</feature>
<dbReference type="HAMAP" id="MF_01463_B">
    <property type="entry name" value="SecD_B"/>
    <property type="match status" value="1"/>
</dbReference>
<organism evidence="16 17">
    <name type="scientific">Thorsellia anophelis DSM 18579</name>
    <dbReference type="NCBI Taxonomy" id="1123402"/>
    <lineage>
        <taxon>Bacteria</taxon>
        <taxon>Pseudomonadati</taxon>
        <taxon>Pseudomonadota</taxon>
        <taxon>Gammaproteobacteria</taxon>
        <taxon>Enterobacterales</taxon>
        <taxon>Thorselliaceae</taxon>
        <taxon>Thorsellia</taxon>
    </lineage>
</organism>
<evidence type="ECO:0000256" key="9">
    <source>
        <dbReference type="ARBA" id="ARBA00060774"/>
    </source>
</evidence>
<dbReference type="InterPro" id="IPR048634">
    <property type="entry name" value="SecD_SecF_C"/>
</dbReference>
<dbReference type="EMBL" id="FOHV01000009">
    <property type="protein sequence ID" value="SET12315.1"/>
    <property type="molecule type" value="Genomic_DNA"/>
</dbReference>
<dbReference type="Pfam" id="PF21760">
    <property type="entry name" value="SecD_1st"/>
    <property type="match status" value="1"/>
</dbReference>
<dbReference type="Pfam" id="PF22599">
    <property type="entry name" value="SecDF_P1_head"/>
    <property type="match status" value="1"/>
</dbReference>
<feature type="transmembrane region" description="Helical" evidence="11">
    <location>
        <begin position="458"/>
        <end position="476"/>
    </location>
</feature>
<proteinExistence type="inferred from homology"/>
<evidence type="ECO:0000256" key="2">
    <source>
        <dbReference type="ARBA" id="ARBA00022448"/>
    </source>
</evidence>
<keyword evidence="17" id="KW-1185">Reference proteome</keyword>
<keyword evidence="4 11" id="KW-0812">Transmembrane</keyword>
<keyword evidence="5 11" id="KW-0653">Protein transport</keyword>
<feature type="transmembrane region" description="Helical" evidence="11">
    <location>
        <begin position="7"/>
        <end position="25"/>
    </location>
</feature>
<feature type="domain" description="Protein translocase subunit SecDF P1" evidence="14">
    <location>
        <begin position="231"/>
        <end position="287"/>
    </location>
</feature>
<dbReference type="Proteomes" id="UP000242642">
    <property type="component" value="Unassembled WGS sequence"/>
</dbReference>
<evidence type="ECO:0000256" key="6">
    <source>
        <dbReference type="ARBA" id="ARBA00022989"/>
    </source>
</evidence>
<dbReference type="Gene3D" id="3.30.70.3400">
    <property type="match status" value="1"/>
</dbReference>
<name>A0A1I0BZN6_9GAMM</name>
<dbReference type="Pfam" id="PF07549">
    <property type="entry name" value="Sec_GG"/>
    <property type="match status" value="1"/>
</dbReference>
<comment type="subcellular location">
    <subcellularLocation>
        <location evidence="1 11">Cell membrane</location>
        <topology evidence="1 11">Multi-pass membrane protein</topology>
    </subcellularLocation>
</comment>
<keyword evidence="2 11" id="KW-0813">Transport</keyword>
<evidence type="ECO:0000313" key="16">
    <source>
        <dbReference type="EMBL" id="SET12315.1"/>
    </source>
</evidence>
<keyword evidence="3 11" id="KW-1003">Cell membrane</keyword>
<dbReference type="STRING" id="1123402.SAMN02583745_01419"/>
<evidence type="ECO:0000259" key="13">
    <source>
        <dbReference type="Pfam" id="PF13721"/>
    </source>
</evidence>
<gene>
    <name evidence="11" type="primary">secD</name>
    <name evidence="16" type="ORF">SAMN02583745_01419</name>
</gene>
<dbReference type="InterPro" id="IPR054384">
    <property type="entry name" value="SecDF_P1_head"/>
</dbReference>
<comment type="similarity">
    <text evidence="9 11">Belongs to the SecD/SecF family. SecD subfamily.</text>
</comment>
<evidence type="ECO:0000313" key="17">
    <source>
        <dbReference type="Proteomes" id="UP000242642"/>
    </source>
</evidence>
<feature type="transmembrane region" description="Helical" evidence="11">
    <location>
        <begin position="579"/>
        <end position="603"/>
    </location>
</feature>
<dbReference type="SUPFAM" id="SSF82866">
    <property type="entry name" value="Multidrug efflux transporter AcrB transmembrane domain"/>
    <property type="match status" value="1"/>
</dbReference>
<keyword evidence="8 11" id="KW-0472">Membrane</keyword>
<dbReference type="AlphaFoldDB" id="A0A1I0BZN6"/>
<accession>A0A1I0BZN6</accession>
<dbReference type="InterPro" id="IPR048631">
    <property type="entry name" value="SecD_1st"/>
</dbReference>
<evidence type="ECO:0000256" key="8">
    <source>
        <dbReference type="ARBA" id="ARBA00023136"/>
    </source>
</evidence>
<dbReference type="FunFam" id="1.20.1640.10:FF:000004">
    <property type="entry name" value="Protein translocase subunit SecD"/>
    <property type="match status" value="1"/>
</dbReference>
<dbReference type="GO" id="GO:0006605">
    <property type="term" value="P:protein targeting"/>
    <property type="evidence" value="ECO:0007669"/>
    <property type="project" value="UniProtKB-UniRule"/>
</dbReference>
<comment type="subunit">
    <text evidence="11">Forms a complex with SecF. Part of the essential Sec protein translocation apparatus which comprises SecA, SecYEG and auxiliary proteins SecDF-YajC and YidC.</text>
</comment>
<dbReference type="FunFam" id="3.30.70.3400:FF:000003">
    <property type="entry name" value="Preprotein translocase subunit SecD"/>
    <property type="match status" value="1"/>
</dbReference>
<dbReference type="GO" id="GO:0065002">
    <property type="term" value="P:intracellular protein transmembrane transport"/>
    <property type="evidence" value="ECO:0007669"/>
    <property type="project" value="UniProtKB-UniRule"/>
</dbReference>
<evidence type="ECO:0000259" key="15">
    <source>
        <dbReference type="Pfam" id="PF22599"/>
    </source>
</evidence>
<dbReference type="GO" id="GO:0015450">
    <property type="term" value="F:protein-transporting ATPase activity"/>
    <property type="evidence" value="ECO:0007669"/>
    <property type="project" value="InterPro"/>
</dbReference>
<keyword evidence="6 11" id="KW-1133">Transmembrane helix</keyword>
<dbReference type="GO" id="GO:0005886">
    <property type="term" value="C:plasma membrane"/>
    <property type="evidence" value="ECO:0007669"/>
    <property type="project" value="UniProtKB-SubCell"/>
</dbReference>
<feature type="domain" description="Protein export membrane protein SecD/SecF C-terminal" evidence="12">
    <location>
        <begin position="435"/>
        <end position="596"/>
    </location>
</feature>
<dbReference type="PANTHER" id="PTHR30081">
    <property type="entry name" value="PROTEIN-EXPORT MEMBRANE PROTEIN SEC"/>
    <property type="match status" value="1"/>
</dbReference>
<dbReference type="Pfam" id="PF13721">
    <property type="entry name" value="SecD-TM1"/>
    <property type="match status" value="1"/>
</dbReference>
<dbReference type="Pfam" id="PF02355">
    <property type="entry name" value="SecD_SecF_C"/>
    <property type="match status" value="1"/>
</dbReference>
<evidence type="ECO:0000256" key="4">
    <source>
        <dbReference type="ARBA" id="ARBA00022692"/>
    </source>
</evidence>
<feature type="transmembrane region" description="Helical" evidence="11">
    <location>
        <begin position="548"/>
        <end position="573"/>
    </location>
</feature>
<protein>
    <recommendedName>
        <fullName evidence="10 11">Protein translocase subunit SecD</fullName>
    </recommendedName>
</protein>
<evidence type="ECO:0000259" key="12">
    <source>
        <dbReference type="Pfam" id="PF02355"/>
    </source>
</evidence>
<dbReference type="OrthoDB" id="9805019at2"/>
<comment type="function">
    <text evidence="11">Part of the Sec protein translocase complex. Interacts with the SecYEG preprotein conducting channel. SecDF uses the proton motive force (PMF) to complete protein translocation after the ATP-dependent function of SecA.</text>
</comment>
<dbReference type="InterPro" id="IPR005791">
    <property type="entry name" value="SecD"/>
</dbReference>
<dbReference type="InterPro" id="IPR022646">
    <property type="entry name" value="SecD/SecF_CS"/>
</dbReference>
<dbReference type="InterPro" id="IPR027398">
    <property type="entry name" value="SecD-TM"/>
</dbReference>
<evidence type="ECO:0000256" key="7">
    <source>
        <dbReference type="ARBA" id="ARBA00023010"/>
    </source>
</evidence>
<sequence>MLNKYPLWKYILLIVAIIIGGIYALPNIYGEDPAIQIQGTRGANIDLATNDRIRNVLVANNITNAVSDWNREQNSILIRFNNQNEQLAAKDILLNELGKDYIIALNLAPATPFWLRAINAEPMKLGLDLRGGVHFLMEIDTDTVLLKLQDQISDSAKDAIVAKKIEIQKIEKIDGFGIKMQFETETVRNEALASVSNLAQQFTATAVGNNEITFIPSAARIAEAKENALVQNLTILRNRVNQLGVAEPIVQRQGTDRIVVDLPGIQDTARAKEILGATATLEFRLINQNVSSVNIAKGRIPADTEIKYDRNGNPVALFKRAALTGDHINDAKSSVDEKGLPTVSITLDSAGGTIMQKVSQQNLNKPMATLFVEYKEGTEVDERGRPILEKHEEVINTANIAGVFGSQFQISGLDNPAEARQLAILLRAGALIAPIQIIEESTVGPTLGAQNIAQGFKASLWGFISSVIFMLVYYRAFGFIASIALTINLVMIVGVMSMIPGATLTMPGIAGIVLTVAIAVDANVLIYERIKEELKNGRSVQQAIHEGYKGAFSTILDANLTTIITAIILYAVGTGSIKGFAITTTIGVATSMITAIAGTRAIVNLRYGGKRIDKLSI</sequence>
<dbReference type="Gene3D" id="1.20.1640.10">
    <property type="entry name" value="Multidrug efflux transporter AcrB transmembrane domain"/>
    <property type="match status" value="1"/>
</dbReference>
<feature type="domain" description="SecD export protein N-terminal TM" evidence="13">
    <location>
        <begin position="2"/>
        <end position="105"/>
    </location>
</feature>
<dbReference type="RefSeq" id="WP_093319053.1">
    <property type="nucleotide sequence ID" value="NZ_FOHV01000009.1"/>
</dbReference>
<feature type="transmembrane region" description="Helical" evidence="11">
    <location>
        <begin position="483"/>
        <end position="502"/>
    </location>
</feature>
<evidence type="ECO:0000256" key="1">
    <source>
        <dbReference type="ARBA" id="ARBA00004651"/>
    </source>
</evidence>
<keyword evidence="7 11" id="KW-0811">Translocation</keyword>
<evidence type="ECO:0000256" key="3">
    <source>
        <dbReference type="ARBA" id="ARBA00022475"/>
    </source>
</evidence>
<dbReference type="GO" id="GO:0043952">
    <property type="term" value="P:protein transport by the Sec complex"/>
    <property type="evidence" value="ECO:0007669"/>
    <property type="project" value="UniProtKB-UniRule"/>
</dbReference>
<dbReference type="FunFam" id="3.30.1360.200:FF:000001">
    <property type="entry name" value="Protein translocase subunit SecD"/>
    <property type="match status" value="1"/>
</dbReference>
<feature type="transmembrane region" description="Helical" evidence="11">
    <location>
        <begin position="508"/>
        <end position="527"/>
    </location>
</feature>
<dbReference type="NCBIfam" id="TIGR00916">
    <property type="entry name" value="2A0604s01"/>
    <property type="match status" value="1"/>
</dbReference>
<dbReference type="InterPro" id="IPR055344">
    <property type="entry name" value="SecD_SecF_C_bact"/>
</dbReference>
<dbReference type="InterPro" id="IPR022813">
    <property type="entry name" value="SecD/SecF_arch_bac"/>
</dbReference>
<dbReference type="NCBIfam" id="TIGR01129">
    <property type="entry name" value="secD"/>
    <property type="match status" value="1"/>
</dbReference>
<reference evidence="17" key="1">
    <citation type="submission" date="2016-10" db="EMBL/GenBank/DDBJ databases">
        <authorList>
            <person name="Varghese N."/>
            <person name="Submissions S."/>
        </authorList>
    </citation>
    <scope>NUCLEOTIDE SEQUENCE [LARGE SCALE GENOMIC DNA]</scope>
    <source>
        <strain evidence="17">DSM 18579</strain>
    </source>
</reference>
<dbReference type="PANTHER" id="PTHR30081:SF1">
    <property type="entry name" value="PROTEIN TRANSLOCASE SUBUNIT SECD"/>
    <property type="match status" value="1"/>
</dbReference>
<evidence type="ECO:0000256" key="5">
    <source>
        <dbReference type="ARBA" id="ARBA00022927"/>
    </source>
</evidence>
<evidence type="ECO:0000256" key="10">
    <source>
        <dbReference type="ARBA" id="ARBA00068220"/>
    </source>
</evidence>
<evidence type="ECO:0000259" key="14">
    <source>
        <dbReference type="Pfam" id="PF21760"/>
    </source>
</evidence>
<evidence type="ECO:0000256" key="11">
    <source>
        <dbReference type="HAMAP-Rule" id="MF_01463"/>
    </source>
</evidence>